<accession>A0A562UQ60</accession>
<dbReference type="CDD" id="cd02440">
    <property type="entry name" value="AdoMet_MTases"/>
    <property type="match status" value="1"/>
</dbReference>
<dbReference type="PANTHER" id="PTHR43317:SF3">
    <property type="entry name" value="BLR2883 PROTEIN"/>
    <property type="match status" value="1"/>
</dbReference>
<evidence type="ECO:0000256" key="2">
    <source>
        <dbReference type="SAM" id="MobiDB-lite"/>
    </source>
</evidence>
<dbReference type="AlphaFoldDB" id="A0A562UQ60"/>
<dbReference type="EMBL" id="VLLL01000010">
    <property type="protein sequence ID" value="TWJ07737.1"/>
    <property type="molecule type" value="Genomic_DNA"/>
</dbReference>
<keyword evidence="1" id="KW-0620">Polyamine biosynthesis</keyword>
<dbReference type="GO" id="GO:0006596">
    <property type="term" value="P:polyamine biosynthetic process"/>
    <property type="evidence" value="ECO:0007669"/>
    <property type="project" value="UniProtKB-KW"/>
</dbReference>
<dbReference type="PANTHER" id="PTHR43317">
    <property type="entry name" value="THERMOSPERMINE SYNTHASE ACAULIS5"/>
    <property type="match status" value="1"/>
</dbReference>
<dbReference type="RefSeq" id="WP_211354742.1">
    <property type="nucleotide sequence ID" value="NZ_BAABIJ010000006.1"/>
</dbReference>
<sequence length="288" mass="31914">MGLRFEELDWQPTPIGEVSLRRRFDPVVRTEVYEVKLGDEFLMSSLFTAAEIALTELGLAELSGDGLDVVVGGLGLGYTARAVLDDPRVTRLTVVEALAPVIDWHRRELLPDAIRLTRDERCRFVHGDFFALARTGFDPAAPDHRYDAVLLDIDHSPRHLLDPANGDFYTVQGLERLRDRLRAGGVFALWSNDPPDSDFLATLDAVFDSVRAEVVTFPNPLQDRDATNTVYLATTPELPARSPSGGFREHRSGECGAPVLNAGRPGGRSTTTTSSRWLPTVWSWSPYP</sequence>
<gene>
    <name evidence="3" type="ORF">LX16_4898</name>
</gene>
<organism evidence="3 4">
    <name type="scientific">Stackebrandtia albiflava</name>
    <dbReference type="NCBI Taxonomy" id="406432"/>
    <lineage>
        <taxon>Bacteria</taxon>
        <taxon>Bacillati</taxon>
        <taxon>Actinomycetota</taxon>
        <taxon>Actinomycetes</taxon>
        <taxon>Glycomycetales</taxon>
        <taxon>Glycomycetaceae</taxon>
        <taxon>Stackebrandtia</taxon>
    </lineage>
</organism>
<keyword evidence="4" id="KW-1185">Reference proteome</keyword>
<protein>
    <recommendedName>
        <fullName evidence="5">Spermidine synthase</fullName>
    </recommendedName>
</protein>
<feature type="region of interest" description="Disordered" evidence="2">
    <location>
        <begin position="236"/>
        <end position="274"/>
    </location>
</feature>
<comment type="caution">
    <text evidence="3">The sequence shown here is derived from an EMBL/GenBank/DDBJ whole genome shotgun (WGS) entry which is preliminary data.</text>
</comment>
<evidence type="ECO:0000256" key="1">
    <source>
        <dbReference type="ARBA" id="ARBA00023115"/>
    </source>
</evidence>
<dbReference type="SUPFAM" id="SSF53335">
    <property type="entry name" value="S-adenosyl-L-methionine-dependent methyltransferases"/>
    <property type="match status" value="1"/>
</dbReference>
<evidence type="ECO:0000313" key="4">
    <source>
        <dbReference type="Proteomes" id="UP000321617"/>
    </source>
</evidence>
<dbReference type="InterPro" id="IPR029063">
    <property type="entry name" value="SAM-dependent_MTases_sf"/>
</dbReference>
<proteinExistence type="predicted"/>
<name>A0A562UQ60_9ACTN</name>
<dbReference type="Gene3D" id="3.40.50.150">
    <property type="entry name" value="Vaccinia Virus protein VP39"/>
    <property type="match status" value="1"/>
</dbReference>
<reference evidence="3 4" key="1">
    <citation type="journal article" date="2013" name="Stand. Genomic Sci.">
        <title>Genomic Encyclopedia of Type Strains, Phase I: The one thousand microbial genomes (KMG-I) project.</title>
        <authorList>
            <person name="Kyrpides N.C."/>
            <person name="Woyke T."/>
            <person name="Eisen J.A."/>
            <person name="Garrity G."/>
            <person name="Lilburn T.G."/>
            <person name="Beck B.J."/>
            <person name="Whitman W.B."/>
            <person name="Hugenholtz P."/>
            <person name="Klenk H.P."/>
        </authorList>
    </citation>
    <scope>NUCLEOTIDE SEQUENCE [LARGE SCALE GENOMIC DNA]</scope>
    <source>
        <strain evidence="3 4">DSM 45044</strain>
    </source>
</reference>
<evidence type="ECO:0000313" key="3">
    <source>
        <dbReference type="EMBL" id="TWJ07737.1"/>
    </source>
</evidence>
<evidence type="ECO:0008006" key="5">
    <source>
        <dbReference type="Google" id="ProtNLM"/>
    </source>
</evidence>
<dbReference type="Proteomes" id="UP000321617">
    <property type="component" value="Unassembled WGS sequence"/>
</dbReference>